<keyword evidence="4" id="KW-0804">Transcription</keyword>
<dbReference type="Gene3D" id="1.10.10.10">
    <property type="entry name" value="Winged helix-like DNA-binding domain superfamily/Winged helix DNA-binding domain"/>
    <property type="match status" value="1"/>
</dbReference>
<organism evidence="5 6">
    <name type="scientific">Actinomadura miaoliensis</name>
    <dbReference type="NCBI Taxonomy" id="430685"/>
    <lineage>
        <taxon>Bacteria</taxon>
        <taxon>Bacillati</taxon>
        <taxon>Actinomycetota</taxon>
        <taxon>Actinomycetes</taxon>
        <taxon>Streptosporangiales</taxon>
        <taxon>Thermomonosporaceae</taxon>
        <taxon>Actinomadura</taxon>
    </lineage>
</organism>
<protein>
    <submittedName>
        <fullName evidence="5">BlaI/MecI/CopY family transcriptional regulator</fullName>
    </submittedName>
</protein>
<dbReference type="SUPFAM" id="SSF46785">
    <property type="entry name" value="Winged helix' DNA-binding domain"/>
    <property type="match status" value="1"/>
</dbReference>
<keyword evidence="6" id="KW-1185">Reference proteome</keyword>
<dbReference type="InterPro" id="IPR005650">
    <property type="entry name" value="BlaI_family"/>
</dbReference>
<keyword evidence="2" id="KW-0805">Transcription regulation</keyword>
<gene>
    <name evidence="5" type="ORF">GCM10022214_05680</name>
</gene>
<evidence type="ECO:0000256" key="3">
    <source>
        <dbReference type="ARBA" id="ARBA00023125"/>
    </source>
</evidence>
<reference evidence="6" key="1">
    <citation type="journal article" date="2019" name="Int. J. Syst. Evol. Microbiol.">
        <title>The Global Catalogue of Microorganisms (GCM) 10K type strain sequencing project: providing services to taxonomists for standard genome sequencing and annotation.</title>
        <authorList>
            <consortium name="The Broad Institute Genomics Platform"/>
            <consortium name="The Broad Institute Genome Sequencing Center for Infectious Disease"/>
            <person name="Wu L."/>
            <person name="Ma J."/>
        </authorList>
    </citation>
    <scope>NUCLEOTIDE SEQUENCE [LARGE SCALE GENOMIC DNA]</scope>
    <source>
        <strain evidence="6">JCM 16702</strain>
    </source>
</reference>
<evidence type="ECO:0000256" key="1">
    <source>
        <dbReference type="ARBA" id="ARBA00011046"/>
    </source>
</evidence>
<dbReference type="InterPro" id="IPR036390">
    <property type="entry name" value="WH_DNA-bd_sf"/>
</dbReference>
<evidence type="ECO:0000256" key="2">
    <source>
        <dbReference type="ARBA" id="ARBA00023015"/>
    </source>
</evidence>
<dbReference type="Pfam" id="PF03965">
    <property type="entry name" value="Penicillinase_R"/>
    <property type="match status" value="1"/>
</dbReference>
<dbReference type="Proteomes" id="UP001500683">
    <property type="component" value="Unassembled WGS sequence"/>
</dbReference>
<evidence type="ECO:0000313" key="5">
    <source>
        <dbReference type="EMBL" id="GAA4056800.1"/>
    </source>
</evidence>
<dbReference type="Gene3D" id="6.10.140.850">
    <property type="match status" value="1"/>
</dbReference>
<evidence type="ECO:0000256" key="4">
    <source>
        <dbReference type="ARBA" id="ARBA00023163"/>
    </source>
</evidence>
<accession>A0ABP7V0M9</accession>
<evidence type="ECO:0000313" key="6">
    <source>
        <dbReference type="Proteomes" id="UP001500683"/>
    </source>
</evidence>
<dbReference type="EMBL" id="BAAAZG010000001">
    <property type="protein sequence ID" value="GAA4056800.1"/>
    <property type="molecule type" value="Genomic_DNA"/>
</dbReference>
<dbReference type="RefSeq" id="WP_344940052.1">
    <property type="nucleotide sequence ID" value="NZ_BAAAZG010000001.1"/>
</dbReference>
<comment type="caution">
    <text evidence="5">The sequence shown here is derived from an EMBL/GenBank/DDBJ whole genome shotgun (WGS) entry which is preliminary data.</text>
</comment>
<name>A0ABP7V0M9_9ACTN</name>
<keyword evidence="3" id="KW-0238">DNA-binding</keyword>
<dbReference type="PIRSF" id="PIRSF019455">
    <property type="entry name" value="CopR_AtkY"/>
    <property type="match status" value="1"/>
</dbReference>
<sequence>MALPRLGELEAAVMKRVWTYGRPVNVRTVLEDLRHDRKIAYTTVMTVMDNLYKKGWLRREMVSRAYVYEPTATREGYTAKLMREALATSDNQAAAFVHFLAELSPEETEALRAALKIIPPESRT</sequence>
<comment type="similarity">
    <text evidence="1">Belongs to the BlaI transcriptional regulatory family.</text>
</comment>
<dbReference type="InterPro" id="IPR036388">
    <property type="entry name" value="WH-like_DNA-bd_sf"/>
</dbReference>
<proteinExistence type="inferred from homology"/>